<sequence>MPPVLALDGPSGSGKGTIGQICALKFGWHYLDSGAIYRGLAWLANSKSVAADDVAGLVALAESMSLVCHVQTDDVAQIEINGRIVTDDLRTEETGEMASKIAPLGSVRAALLAMQRRCRRTPGLVADGRDMGTVVFPDAEFKVFLTASAEIRAQRRFDQLKSKGFDVNLARLLESIQARDVRDSSRAESPLKPADDAYVLDTSALSIDEVVACIMDHVNQR</sequence>
<dbReference type="EMBL" id="BMXA01000001">
    <property type="protein sequence ID" value="GGZ99431.1"/>
    <property type="molecule type" value="Genomic_DNA"/>
</dbReference>
<evidence type="ECO:0000313" key="10">
    <source>
        <dbReference type="EMBL" id="GGZ99431.1"/>
    </source>
</evidence>
<dbReference type="Proteomes" id="UP000614811">
    <property type="component" value="Unassembled WGS sequence"/>
</dbReference>
<evidence type="ECO:0000256" key="8">
    <source>
        <dbReference type="HAMAP-Rule" id="MF_00238"/>
    </source>
</evidence>
<dbReference type="EC" id="2.7.4.25" evidence="8"/>
<keyword evidence="2 8" id="KW-0808">Transferase</keyword>
<dbReference type="GO" id="GO:0005737">
    <property type="term" value="C:cytoplasm"/>
    <property type="evidence" value="ECO:0007669"/>
    <property type="project" value="UniProtKB-SubCell"/>
</dbReference>
<dbReference type="Pfam" id="PF02224">
    <property type="entry name" value="Cytidylate_kin"/>
    <property type="match status" value="1"/>
</dbReference>
<reference evidence="10" key="1">
    <citation type="journal article" date="2014" name="Int. J. Syst. Evol. Microbiol.">
        <title>Complete genome sequence of Corynebacterium casei LMG S-19264T (=DSM 44701T), isolated from a smear-ripened cheese.</title>
        <authorList>
            <consortium name="US DOE Joint Genome Institute (JGI-PGF)"/>
            <person name="Walter F."/>
            <person name="Albersmeier A."/>
            <person name="Kalinowski J."/>
            <person name="Ruckert C."/>
        </authorList>
    </citation>
    <scope>NUCLEOTIDE SEQUENCE</scope>
    <source>
        <strain evidence="10">KCTC 12711</strain>
    </source>
</reference>
<evidence type="ECO:0000256" key="1">
    <source>
        <dbReference type="ARBA" id="ARBA00009427"/>
    </source>
</evidence>
<keyword evidence="11" id="KW-1185">Reference proteome</keyword>
<evidence type="ECO:0000313" key="11">
    <source>
        <dbReference type="Proteomes" id="UP000614811"/>
    </source>
</evidence>
<comment type="caution">
    <text evidence="10">The sequence shown here is derived from an EMBL/GenBank/DDBJ whole genome shotgun (WGS) entry which is preliminary data.</text>
</comment>
<dbReference type="Gene3D" id="3.40.50.300">
    <property type="entry name" value="P-loop containing nucleotide triphosphate hydrolases"/>
    <property type="match status" value="1"/>
</dbReference>
<proteinExistence type="inferred from homology"/>
<organism evidence="10 11">
    <name type="scientific">Arenicella chitinivorans</name>
    <dbReference type="NCBI Taxonomy" id="1329800"/>
    <lineage>
        <taxon>Bacteria</taxon>
        <taxon>Pseudomonadati</taxon>
        <taxon>Pseudomonadota</taxon>
        <taxon>Gammaproteobacteria</taxon>
        <taxon>Arenicellales</taxon>
        <taxon>Arenicellaceae</taxon>
        <taxon>Arenicella</taxon>
    </lineage>
</organism>
<keyword evidence="5 8" id="KW-0067">ATP-binding</keyword>
<comment type="catalytic activity">
    <reaction evidence="7 8">
        <text>CMP + ATP = CDP + ADP</text>
        <dbReference type="Rhea" id="RHEA:11600"/>
        <dbReference type="ChEBI" id="CHEBI:30616"/>
        <dbReference type="ChEBI" id="CHEBI:58069"/>
        <dbReference type="ChEBI" id="CHEBI:60377"/>
        <dbReference type="ChEBI" id="CHEBI:456216"/>
        <dbReference type="EC" id="2.7.4.25"/>
    </reaction>
</comment>
<evidence type="ECO:0000259" key="9">
    <source>
        <dbReference type="Pfam" id="PF02224"/>
    </source>
</evidence>
<evidence type="ECO:0000256" key="6">
    <source>
        <dbReference type="ARBA" id="ARBA00047615"/>
    </source>
</evidence>
<reference evidence="10" key="2">
    <citation type="submission" date="2020-09" db="EMBL/GenBank/DDBJ databases">
        <authorList>
            <person name="Sun Q."/>
            <person name="Kim S."/>
        </authorList>
    </citation>
    <scope>NUCLEOTIDE SEQUENCE</scope>
    <source>
        <strain evidence="10">KCTC 12711</strain>
    </source>
</reference>
<dbReference type="InterPro" id="IPR003136">
    <property type="entry name" value="Cytidylate_kin"/>
</dbReference>
<evidence type="ECO:0000256" key="5">
    <source>
        <dbReference type="ARBA" id="ARBA00022840"/>
    </source>
</evidence>
<dbReference type="InterPro" id="IPR027417">
    <property type="entry name" value="P-loop_NTPase"/>
</dbReference>
<accession>A0A918VIL1</accession>
<evidence type="ECO:0000256" key="7">
    <source>
        <dbReference type="ARBA" id="ARBA00048478"/>
    </source>
</evidence>
<feature type="domain" description="Cytidylate kinase" evidence="9">
    <location>
        <begin position="6"/>
        <end position="219"/>
    </location>
</feature>
<comment type="subcellular location">
    <subcellularLocation>
        <location evidence="8">Cytoplasm</location>
    </subcellularLocation>
</comment>
<dbReference type="SUPFAM" id="SSF52540">
    <property type="entry name" value="P-loop containing nucleoside triphosphate hydrolases"/>
    <property type="match status" value="1"/>
</dbReference>
<keyword evidence="4 8" id="KW-0418">Kinase</keyword>
<evidence type="ECO:0000256" key="3">
    <source>
        <dbReference type="ARBA" id="ARBA00022741"/>
    </source>
</evidence>
<dbReference type="InterPro" id="IPR011994">
    <property type="entry name" value="Cytidylate_kinase_dom"/>
</dbReference>
<dbReference type="NCBIfam" id="TIGR00017">
    <property type="entry name" value="cmk"/>
    <property type="match status" value="1"/>
</dbReference>
<keyword evidence="8" id="KW-0963">Cytoplasm</keyword>
<dbReference type="CDD" id="cd02020">
    <property type="entry name" value="CMPK"/>
    <property type="match status" value="1"/>
</dbReference>
<dbReference type="AlphaFoldDB" id="A0A918VIL1"/>
<dbReference type="GO" id="GO:0036431">
    <property type="term" value="F:dCMP kinase activity"/>
    <property type="evidence" value="ECO:0007669"/>
    <property type="project" value="InterPro"/>
</dbReference>
<feature type="binding site" evidence="8">
    <location>
        <begin position="9"/>
        <end position="17"/>
    </location>
    <ligand>
        <name>ATP</name>
        <dbReference type="ChEBI" id="CHEBI:30616"/>
    </ligand>
</feature>
<name>A0A918VIL1_9GAMM</name>
<dbReference type="HAMAP" id="MF_00238">
    <property type="entry name" value="Cytidyl_kinase_type1"/>
    <property type="match status" value="1"/>
</dbReference>
<keyword evidence="3 8" id="KW-0547">Nucleotide-binding</keyword>
<comment type="catalytic activity">
    <reaction evidence="6 8">
        <text>dCMP + ATP = dCDP + ADP</text>
        <dbReference type="Rhea" id="RHEA:25094"/>
        <dbReference type="ChEBI" id="CHEBI:30616"/>
        <dbReference type="ChEBI" id="CHEBI:57566"/>
        <dbReference type="ChEBI" id="CHEBI:58593"/>
        <dbReference type="ChEBI" id="CHEBI:456216"/>
        <dbReference type="EC" id="2.7.4.25"/>
    </reaction>
</comment>
<protein>
    <recommendedName>
        <fullName evidence="8">Cytidylate kinase</fullName>
        <shortName evidence="8">CK</shortName>
        <ecNumber evidence="8">2.7.4.25</ecNumber>
    </recommendedName>
    <alternativeName>
        <fullName evidence="8">Cytidine monophosphate kinase</fullName>
        <shortName evidence="8">CMP kinase</shortName>
    </alternativeName>
</protein>
<gene>
    <name evidence="8 10" type="primary">cmk</name>
    <name evidence="10" type="ORF">GCM10008090_05020</name>
</gene>
<comment type="similarity">
    <text evidence="1 8">Belongs to the cytidylate kinase family. Type 1 subfamily.</text>
</comment>
<evidence type="ECO:0000256" key="2">
    <source>
        <dbReference type="ARBA" id="ARBA00022679"/>
    </source>
</evidence>
<evidence type="ECO:0000256" key="4">
    <source>
        <dbReference type="ARBA" id="ARBA00022777"/>
    </source>
</evidence>
<dbReference type="GO" id="GO:0005524">
    <property type="term" value="F:ATP binding"/>
    <property type="evidence" value="ECO:0007669"/>
    <property type="project" value="UniProtKB-UniRule"/>
</dbReference>
<dbReference type="GO" id="GO:0006220">
    <property type="term" value="P:pyrimidine nucleotide metabolic process"/>
    <property type="evidence" value="ECO:0007669"/>
    <property type="project" value="UniProtKB-UniRule"/>
</dbReference>